<sequence length="274" mass="29573">MAAERPDGETTERKALLDLRHISKSFGGIHALDDLSLSLHRHDVVGLVGDNGAGKSTLIKILAGAHDPTSGVIELEGRPQRLSPPAEAQRLGIETVYQDLSLVGTFNAAENFFLGREISVGKGPALFRFIRPKAMAKTAIRGLEELHIDIPGVRSKPVDRMSGGQRQLVAIARGAFWGNKLLLLDEPTAALGVRESREVLDLIGRLSARGITIVMVTHNLEHLWAVCNRVVVMRRGRKVADMPSAATTMEDVVGYITGAKEPEGTSARLREGAA</sequence>
<keyword evidence="2" id="KW-0547">Nucleotide-binding</keyword>
<dbReference type="PANTHER" id="PTHR43790:SF8">
    <property type="entry name" value="SUGAR ABC TRANSPORTER ATP-BINDING PROTEIN"/>
    <property type="match status" value="1"/>
</dbReference>
<feature type="domain" description="ABC transporter" evidence="4">
    <location>
        <begin position="17"/>
        <end position="260"/>
    </location>
</feature>
<dbReference type="Gene3D" id="3.40.50.300">
    <property type="entry name" value="P-loop containing nucleotide triphosphate hydrolases"/>
    <property type="match status" value="1"/>
</dbReference>
<dbReference type="GO" id="GO:0005524">
    <property type="term" value="F:ATP binding"/>
    <property type="evidence" value="ECO:0007669"/>
    <property type="project" value="UniProtKB-KW"/>
</dbReference>
<dbReference type="Pfam" id="PF00005">
    <property type="entry name" value="ABC_tran"/>
    <property type="match status" value="1"/>
</dbReference>
<name>A0A1G6D6A5_9HYPH</name>
<gene>
    <name evidence="5" type="ORF">SAMN02982931_03078</name>
</gene>
<evidence type="ECO:0000313" key="6">
    <source>
        <dbReference type="Proteomes" id="UP000199071"/>
    </source>
</evidence>
<dbReference type="PANTHER" id="PTHR43790">
    <property type="entry name" value="CARBOHYDRATE TRANSPORT ATP-BINDING PROTEIN MG119-RELATED"/>
    <property type="match status" value="1"/>
</dbReference>
<keyword evidence="3 5" id="KW-0067">ATP-binding</keyword>
<evidence type="ECO:0000313" key="5">
    <source>
        <dbReference type="EMBL" id="SDB40706.1"/>
    </source>
</evidence>
<dbReference type="RefSeq" id="WP_090877508.1">
    <property type="nucleotide sequence ID" value="NZ_FMXQ01000006.1"/>
</dbReference>
<dbReference type="InterPro" id="IPR003439">
    <property type="entry name" value="ABC_transporter-like_ATP-bd"/>
</dbReference>
<dbReference type="InterPro" id="IPR050107">
    <property type="entry name" value="ABC_carbohydrate_import_ATPase"/>
</dbReference>
<evidence type="ECO:0000259" key="4">
    <source>
        <dbReference type="PROSITE" id="PS50893"/>
    </source>
</evidence>
<evidence type="ECO:0000256" key="1">
    <source>
        <dbReference type="ARBA" id="ARBA00005417"/>
    </source>
</evidence>
<dbReference type="OrthoDB" id="9805029at2"/>
<dbReference type="PROSITE" id="PS00211">
    <property type="entry name" value="ABC_TRANSPORTER_1"/>
    <property type="match status" value="1"/>
</dbReference>
<dbReference type="GO" id="GO:0016887">
    <property type="term" value="F:ATP hydrolysis activity"/>
    <property type="evidence" value="ECO:0007669"/>
    <property type="project" value="InterPro"/>
</dbReference>
<organism evidence="5 6">
    <name type="scientific">Bauldia litoralis</name>
    <dbReference type="NCBI Taxonomy" id="665467"/>
    <lineage>
        <taxon>Bacteria</taxon>
        <taxon>Pseudomonadati</taxon>
        <taxon>Pseudomonadota</taxon>
        <taxon>Alphaproteobacteria</taxon>
        <taxon>Hyphomicrobiales</taxon>
        <taxon>Kaistiaceae</taxon>
        <taxon>Bauldia</taxon>
    </lineage>
</organism>
<reference evidence="5 6" key="1">
    <citation type="submission" date="2016-10" db="EMBL/GenBank/DDBJ databases">
        <authorList>
            <person name="de Groot N.N."/>
        </authorList>
    </citation>
    <scope>NUCLEOTIDE SEQUENCE [LARGE SCALE GENOMIC DNA]</scope>
    <source>
        <strain evidence="5 6">ATCC 35022</strain>
    </source>
</reference>
<dbReference type="EMBL" id="FMXQ01000006">
    <property type="protein sequence ID" value="SDB40706.1"/>
    <property type="molecule type" value="Genomic_DNA"/>
</dbReference>
<dbReference type="InterPro" id="IPR027417">
    <property type="entry name" value="P-loop_NTPase"/>
</dbReference>
<evidence type="ECO:0000256" key="3">
    <source>
        <dbReference type="ARBA" id="ARBA00022840"/>
    </source>
</evidence>
<dbReference type="PROSITE" id="PS50893">
    <property type="entry name" value="ABC_TRANSPORTER_2"/>
    <property type="match status" value="1"/>
</dbReference>
<dbReference type="SUPFAM" id="SSF52540">
    <property type="entry name" value="P-loop containing nucleoside triphosphate hydrolases"/>
    <property type="match status" value="1"/>
</dbReference>
<keyword evidence="6" id="KW-1185">Reference proteome</keyword>
<protein>
    <submittedName>
        <fullName evidence="5">D-xylose transport system ATP-binding protein</fullName>
    </submittedName>
</protein>
<dbReference type="AlphaFoldDB" id="A0A1G6D6A5"/>
<dbReference type="InterPro" id="IPR003593">
    <property type="entry name" value="AAA+_ATPase"/>
</dbReference>
<dbReference type="STRING" id="665467.SAMN02982931_03078"/>
<proteinExistence type="inferred from homology"/>
<dbReference type="SMART" id="SM00382">
    <property type="entry name" value="AAA"/>
    <property type="match status" value="1"/>
</dbReference>
<dbReference type="CDD" id="cd03216">
    <property type="entry name" value="ABC_Carb_Monos_I"/>
    <property type="match status" value="1"/>
</dbReference>
<dbReference type="InterPro" id="IPR017871">
    <property type="entry name" value="ABC_transporter-like_CS"/>
</dbReference>
<comment type="similarity">
    <text evidence="1">Belongs to the ABC transporter superfamily.</text>
</comment>
<evidence type="ECO:0000256" key="2">
    <source>
        <dbReference type="ARBA" id="ARBA00022741"/>
    </source>
</evidence>
<accession>A0A1G6D6A5</accession>
<dbReference type="Proteomes" id="UP000199071">
    <property type="component" value="Unassembled WGS sequence"/>
</dbReference>